<evidence type="ECO:0000256" key="1">
    <source>
        <dbReference type="ARBA" id="ARBA00010699"/>
    </source>
</evidence>
<dbReference type="GO" id="GO:0005739">
    <property type="term" value="C:mitochondrion"/>
    <property type="evidence" value="ECO:0007669"/>
    <property type="project" value="TreeGrafter"/>
</dbReference>
<dbReference type="InterPro" id="IPR041711">
    <property type="entry name" value="Met-tRNA-FMT_N"/>
</dbReference>
<evidence type="ECO:0000313" key="8">
    <source>
        <dbReference type="EMBL" id="KAL0276443.1"/>
    </source>
</evidence>
<feature type="domain" description="Formyl transferase C-terminal" evidence="7">
    <location>
        <begin position="219"/>
        <end position="324"/>
    </location>
</feature>
<dbReference type="InterPro" id="IPR005794">
    <property type="entry name" value="Fmt"/>
</dbReference>
<evidence type="ECO:0000256" key="4">
    <source>
        <dbReference type="ARBA" id="ARBA00022679"/>
    </source>
</evidence>
<dbReference type="SUPFAM" id="SSF50486">
    <property type="entry name" value="FMT C-terminal domain-like"/>
    <property type="match status" value="1"/>
</dbReference>
<comment type="caution">
    <text evidence="8">The sequence shown here is derived from an EMBL/GenBank/DDBJ whole genome shotgun (WGS) entry which is preliminary data.</text>
</comment>
<dbReference type="Pfam" id="PF02911">
    <property type="entry name" value="Formyl_trans_C"/>
    <property type="match status" value="1"/>
</dbReference>
<evidence type="ECO:0000259" key="6">
    <source>
        <dbReference type="Pfam" id="PF00551"/>
    </source>
</evidence>
<dbReference type="Pfam" id="PF00551">
    <property type="entry name" value="Formyl_trans_N"/>
    <property type="match status" value="1"/>
</dbReference>
<comment type="similarity">
    <text evidence="1">Belongs to the Fmt family.</text>
</comment>
<evidence type="ECO:0000256" key="5">
    <source>
        <dbReference type="ARBA" id="ARBA00022917"/>
    </source>
</evidence>
<reference evidence="8" key="1">
    <citation type="journal article" date="2024" name="Gigascience">
        <title>Chromosome-level genome of the poultry shaft louse Menopon gallinae provides insight into the host-switching and adaptive evolution of parasitic lice.</title>
        <authorList>
            <person name="Xu Y."/>
            <person name="Ma L."/>
            <person name="Liu S."/>
            <person name="Liang Y."/>
            <person name="Liu Q."/>
            <person name="He Z."/>
            <person name="Tian L."/>
            <person name="Duan Y."/>
            <person name="Cai W."/>
            <person name="Li H."/>
            <person name="Song F."/>
        </authorList>
    </citation>
    <scope>NUCLEOTIDE SEQUENCE</scope>
    <source>
        <strain evidence="8">Cailab_2023a</strain>
    </source>
</reference>
<evidence type="ECO:0000256" key="2">
    <source>
        <dbReference type="ARBA" id="ARBA00012261"/>
    </source>
</evidence>
<dbReference type="Gene3D" id="3.40.50.12230">
    <property type="match status" value="1"/>
</dbReference>
<name>A0AAW2I3Q2_9NEOP</name>
<feature type="domain" description="Formyl transferase N-terminal" evidence="6">
    <location>
        <begin position="94"/>
        <end position="195"/>
    </location>
</feature>
<dbReference type="AlphaFoldDB" id="A0AAW2I3Q2"/>
<evidence type="ECO:0000256" key="3">
    <source>
        <dbReference type="ARBA" id="ARBA00014185"/>
    </source>
</evidence>
<keyword evidence="5" id="KW-0648">Protein biosynthesis</keyword>
<dbReference type="SUPFAM" id="SSF53328">
    <property type="entry name" value="Formyltransferase"/>
    <property type="match status" value="1"/>
</dbReference>
<dbReference type="NCBIfam" id="TIGR00460">
    <property type="entry name" value="fmt"/>
    <property type="match status" value="1"/>
</dbReference>
<dbReference type="PANTHER" id="PTHR11138">
    <property type="entry name" value="METHIONYL-TRNA FORMYLTRANSFERASE"/>
    <property type="match status" value="1"/>
</dbReference>
<dbReference type="PANTHER" id="PTHR11138:SF5">
    <property type="entry name" value="METHIONYL-TRNA FORMYLTRANSFERASE, MITOCHONDRIAL"/>
    <property type="match status" value="1"/>
</dbReference>
<organism evidence="8">
    <name type="scientific">Menopon gallinae</name>
    <name type="common">poultry shaft louse</name>
    <dbReference type="NCBI Taxonomy" id="328185"/>
    <lineage>
        <taxon>Eukaryota</taxon>
        <taxon>Metazoa</taxon>
        <taxon>Ecdysozoa</taxon>
        <taxon>Arthropoda</taxon>
        <taxon>Hexapoda</taxon>
        <taxon>Insecta</taxon>
        <taxon>Pterygota</taxon>
        <taxon>Neoptera</taxon>
        <taxon>Paraneoptera</taxon>
        <taxon>Psocodea</taxon>
        <taxon>Troctomorpha</taxon>
        <taxon>Phthiraptera</taxon>
        <taxon>Amblycera</taxon>
        <taxon>Menoponidae</taxon>
        <taxon>Menopon</taxon>
    </lineage>
</organism>
<proteinExistence type="inferred from homology"/>
<dbReference type="EMBL" id="JARGDH010000002">
    <property type="protein sequence ID" value="KAL0276443.1"/>
    <property type="molecule type" value="Genomic_DNA"/>
</dbReference>
<evidence type="ECO:0000259" key="7">
    <source>
        <dbReference type="Pfam" id="PF02911"/>
    </source>
</evidence>
<protein>
    <recommendedName>
        <fullName evidence="3">Methionyl-tRNA formyltransferase, mitochondrial</fullName>
        <ecNumber evidence="2">2.1.2.9</ecNumber>
    </recommendedName>
</protein>
<dbReference type="GO" id="GO:0004479">
    <property type="term" value="F:methionyl-tRNA formyltransferase activity"/>
    <property type="evidence" value="ECO:0007669"/>
    <property type="project" value="UniProtKB-EC"/>
</dbReference>
<keyword evidence="4" id="KW-0808">Transferase</keyword>
<gene>
    <name evidence="8" type="ORF">PYX00_004018</name>
</gene>
<dbReference type="InterPro" id="IPR005793">
    <property type="entry name" value="Formyl_trans_C"/>
</dbReference>
<dbReference type="CDD" id="cd08646">
    <property type="entry name" value="FMT_core_Met-tRNA-FMT_N"/>
    <property type="match status" value="1"/>
</dbReference>
<dbReference type="InterPro" id="IPR011034">
    <property type="entry name" value="Formyl_transferase-like_C_sf"/>
</dbReference>
<dbReference type="InterPro" id="IPR036477">
    <property type="entry name" value="Formyl_transf_N_sf"/>
</dbReference>
<dbReference type="InterPro" id="IPR002376">
    <property type="entry name" value="Formyl_transf_N"/>
</dbReference>
<sequence>MNYISKRISIHLGLILRKTQFRICVIHRFKSWKILFFGSDQFALTSLKALFKEKMTIQKLDVVVLSDKNDVYKYAKSKSLKIHFWPPTLTDCYDLGVVVSFGKLIPKNIIDYFPLGIINVHASLLPQYRGAMPIFYSIKNGDSVTGVTIMKIKPFKFDIGDIVLQESCSIGSDEFLPSLRNKLANLGAKCLIQTIENLPNSLEKCVPQSSNGASSAPKVDKTISQIHWDKMTAAEVYNLYRGLFGMYNLKTTWCSKAVIIHCMSLDISWKSTLTDNLCHLTPGTLEYCKKYKVLRVHCIDKPLYICSLQMGDKILTDSQFYNGYLSRTPKEDWVFK</sequence>
<accession>A0AAW2I3Q2</accession>
<dbReference type="EC" id="2.1.2.9" evidence="2"/>